<accession>A0A3S0RHW5</accession>
<dbReference type="EMBL" id="RJTJ01000046">
    <property type="protein sequence ID" value="RUL96933.1"/>
    <property type="molecule type" value="Genomic_DNA"/>
</dbReference>
<organism evidence="1 2">
    <name type="scientific">Rhizobium chutanense</name>
    <dbReference type="NCBI Taxonomy" id="2035448"/>
    <lineage>
        <taxon>Bacteria</taxon>
        <taxon>Pseudomonadati</taxon>
        <taxon>Pseudomonadota</taxon>
        <taxon>Alphaproteobacteria</taxon>
        <taxon>Hyphomicrobiales</taxon>
        <taxon>Rhizobiaceae</taxon>
        <taxon>Rhizobium/Agrobacterium group</taxon>
        <taxon>Rhizobium</taxon>
    </lineage>
</organism>
<protein>
    <recommendedName>
        <fullName evidence="3">GNAT family N-acetyltransferase</fullName>
    </recommendedName>
</protein>
<name>A0A3S0RHW5_9HYPH</name>
<comment type="caution">
    <text evidence="1">The sequence shown here is derived from an EMBL/GenBank/DDBJ whole genome shotgun (WGS) entry which is preliminary data.</text>
</comment>
<dbReference type="OrthoDB" id="2567761at2"/>
<evidence type="ECO:0000313" key="1">
    <source>
        <dbReference type="EMBL" id="RUL96933.1"/>
    </source>
</evidence>
<reference evidence="1 2" key="1">
    <citation type="submission" date="2018-11" db="EMBL/GenBank/DDBJ databases">
        <title>Rhizobium chutanense sp. nov., isolated from root nodules of Phaseolus vulgaris in China.</title>
        <authorList>
            <person name="Huo Y."/>
        </authorList>
    </citation>
    <scope>NUCLEOTIDE SEQUENCE [LARGE SCALE GENOMIC DNA]</scope>
    <source>
        <strain evidence="1 2">C16</strain>
    </source>
</reference>
<sequence length="73" mass="8418">MARKQVSSHNEKAIGLYKRLGFATAENLPLRRTQEEGMVKHAIVDRSQAIASFDYLRMELPVERFRQSPPKAF</sequence>
<proteinExistence type="predicted"/>
<dbReference type="AlphaFoldDB" id="A0A3S0RHW5"/>
<evidence type="ECO:0008006" key="3">
    <source>
        <dbReference type="Google" id="ProtNLM"/>
    </source>
</evidence>
<dbReference type="RefSeq" id="WP_126912060.1">
    <property type="nucleotide sequence ID" value="NZ_ML133793.1"/>
</dbReference>
<evidence type="ECO:0000313" key="2">
    <source>
        <dbReference type="Proteomes" id="UP000278081"/>
    </source>
</evidence>
<gene>
    <name evidence="1" type="ORF">EFR84_31680</name>
</gene>
<dbReference type="Proteomes" id="UP000278081">
    <property type="component" value="Unassembled WGS sequence"/>
</dbReference>